<reference evidence="3 4" key="1">
    <citation type="submission" date="2018-10" db="EMBL/GenBank/DDBJ databases">
        <title>Genome sequencing of Pedobacter jejuensis TNB23.</title>
        <authorList>
            <person name="Cho Y.-J."/>
            <person name="Cho A."/>
            <person name="Kim O.-S."/>
        </authorList>
    </citation>
    <scope>NUCLEOTIDE SEQUENCE [LARGE SCALE GENOMIC DNA]</scope>
    <source>
        <strain evidence="3 4">TNB23</strain>
    </source>
</reference>
<dbReference type="RefSeq" id="WP_123204051.1">
    <property type="nucleotide sequence ID" value="NZ_RBEE01000002.1"/>
</dbReference>
<proteinExistence type="predicted"/>
<dbReference type="InterPro" id="IPR054280">
    <property type="entry name" value="DUF7014"/>
</dbReference>
<dbReference type="Pfam" id="PF18863">
    <property type="entry name" value="AbiJ_NTD4"/>
    <property type="match status" value="1"/>
</dbReference>
<organism evidence="3 4">
    <name type="scientific">Pedobacter jejuensis</name>
    <dbReference type="NCBI Taxonomy" id="1268550"/>
    <lineage>
        <taxon>Bacteria</taxon>
        <taxon>Pseudomonadati</taxon>
        <taxon>Bacteroidota</taxon>
        <taxon>Sphingobacteriia</taxon>
        <taxon>Sphingobacteriales</taxon>
        <taxon>Sphingobacteriaceae</taxon>
        <taxon>Pedobacter</taxon>
    </lineage>
</organism>
<sequence length="313" mass="35675">MTYDLFSKRQKRERGEVPEVLSFDILPTALRVQIKMIIDDAFGVRKSGSGESNRPQLAYSMIHKILCREYGVFEIGVNGSGYAQSELEQVKSHLLYSPNVDQVLDIIELSFRYISRVINKDLNEYEITVNISMTPEEAMNELNLRFREHGVGYQFESDKIIRVDSTYMHSEVTKPTLSLLWDERFTGANEEYLKAHEHYRHGRNKECLTDCLKAFESAIKTICNENGWTYNPTDTASKLISICFTNNLIPSFTQNQFSSLQNLLTTGIPTIRNKVGGHGQGQVPQKVDDELTRYGLNLTGANIIFLIEQSGLK</sequence>
<dbReference type="InterPro" id="IPR049503">
    <property type="entry name" value="AbiJ_NTD4"/>
</dbReference>
<evidence type="ECO:0008006" key="5">
    <source>
        <dbReference type="Google" id="ProtNLM"/>
    </source>
</evidence>
<evidence type="ECO:0000313" key="4">
    <source>
        <dbReference type="Proteomes" id="UP000274046"/>
    </source>
</evidence>
<evidence type="ECO:0000259" key="1">
    <source>
        <dbReference type="Pfam" id="PF18863"/>
    </source>
</evidence>
<protein>
    <recommendedName>
        <fullName evidence="5">Abortive infection protein-like C-terminal domain-containing protein</fullName>
    </recommendedName>
</protein>
<dbReference type="Pfam" id="PF22809">
    <property type="entry name" value="DUF7014"/>
    <property type="match status" value="1"/>
</dbReference>
<dbReference type="NCBIfam" id="NF046078">
    <property type="entry name" value="STM4504_CBY0614"/>
    <property type="match status" value="1"/>
</dbReference>
<dbReference type="EMBL" id="RBEE01000002">
    <property type="protein sequence ID" value="RNL56540.1"/>
    <property type="molecule type" value="Genomic_DNA"/>
</dbReference>
<evidence type="ECO:0000313" key="3">
    <source>
        <dbReference type="EMBL" id="RNL56540.1"/>
    </source>
</evidence>
<dbReference type="Proteomes" id="UP000274046">
    <property type="component" value="Unassembled WGS sequence"/>
</dbReference>
<evidence type="ECO:0000259" key="2">
    <source>
        <dbReference type="Pfam" id="PF22809"/>
    </source>
</evidence>
<dbReference type="AlphaFoldDB" id="A0A3N0C3E9"/>
<name>A0A3N0C3E9_9SPHI</name>
<feature type="domain" description="HEPN AbiJ-N-terminal" evidence="1">
    <location>
        <begin position="4"/>
        <end position="176"/>
    </location>
</feature>
<keyword evidence="4" id="KW-1185">Reference proteome</keyword>
<dbReference type="OrthoDB" id="8113776at2"/>
<accession>A0A3N0C3E9</accession>
<comment type="caution">
    <text evidence="3">The sequence shown here is derived from an EMBL/GenBank/DDBJ whole genome shotgun (WGS) entry which is preliminary data.</text>
</comment>
<feature type="domain" description="DUF7014" evidence="2">
    <location>
        <begin position="182"/>
        <end position="308"/>
    </location>
</feature>
<gene>
    <name evidence="3" type="ORF">D7004_01235</name>
</gene>